<dbReference type="PANTHER" id="PTHR38593">
    <property type="entry name" value="BLR2558 PROTEIN"/>
    <property type="match status" value="1"/>
</dbReference>
<accession>A0ABS1VU10</accession>
<organism evidence="3 4">
    <name type="scientific">Paractinoplanes lichenicola</name>
    <dbReference type="NCBI Taxonomy" id="2802976"/>
    <lineage>
        <taxon>Bacteria</taxon>
        <taxon>Bacillati</taxon>
        <taxon>Actinomycetota</taxon>
        <taxon>Actinomycetes</taxon>
        <taxon>Micromonosporales</taxon>
        <taxon>Micromonosporaceae</taxon>
        <taxon>Paractinoplanes</taxon>
    </lineage>
</organism>
<dbReference type="EMBL" id="JAENHO010000007">
    <property type="protein sequence ID" value="MBL7257923.1"/>
    <property type="molecule type" value="Genomic_DNA"/>
</dbReference>
<protein>
    <submittedName>
        <fullName evidence="3">DUF4142 domain-containing protein</fullName>
    </submittedName>
</protein>
<evidence type="ECO:0000313" key="3">
    <source>
        <dbReference type="EMBL" id="MBL7257923.1"/>
    </source>
</evidence>
<comment type="caution">
    <text evidence="3">The sequence shown here is derived from an EMBL/GenBank/DDBJ whole genome shotgun (WGS) entry which is preliminary data.</text>
</comment>
<evidence type="ECO:0000256" key="1">
    <source>
        <dbReference type="SAM" id="SignalP"/>
    </source>
</evidence>
<keyword evidence="4" id="KW-1185">Reference proteome</keyword>
<feature type="domain" description="DUF4142" evidence="2">
    <location>
        <begin position="29"/>
        <end position="161"/>
    </location>
</feature>
<keyword evidence="1" id="KW-0732">Signal</keyword>
<reference evidence="3 4" key="1">
    <citation type="submission" date="2021-01" db="EMBL/GenBank/DDBJ databases">
        <title>Actinoplanes sp. nov. LDG1-01 isolated from lichen.</title>
        <authorList>
            <person name="Saeng-In P."/>
            <person name="Phongsopitanun W."/>
            <person name="Kanchanasin P."/>
            <person name="Yuki M."/>
            <person name="Kudo T."/>
            <person name="Ohkuma M."/>
            <person name="Tanasupawat S."/>
        </authorList>
    </citation>
    <scope>NUCLEOTIDE SEQUENCE [LARGE SCALE GENOMIC DNA]</scope>
    <source>
        <strain evidence="3 4">LDG1-01</strain>
    </source>
</reference>
<dbReference type="InterPro" id="IPR025419">
    <property type="entry name" value="DUF4142"/>
</dbReference>
<dbReference type="Pfam" id="PF13628">
    <property type="entry name" value="DUF4142"/>
    <property type="match status" value="1"/>
</dbReference>
<feature type="chain" id="PRO_5045048175" evidence="1">
    <location>
        <begin position="25"/>
        <end position="169"/>
    </location>
</feature>
<sequence length="169" mass="17690">MFRTTVATAALVGALLPAPAAALASVADRDATFLRVAHQTNLAEIAGGRLAGQKSPSPGIRALAATLVRDHMAMDAEVIRVAALVRVRLPDEPSKKQQAIGARYEVTPPSLFDPLYVSTQMAGHAKALKGARQEAVSGADARVREVAAAAVPVIASHHRAFDDVGYGHR</sequence>
<dbReference type="Proteomes" id="UP000598996">
    <property type="component" value="Unassembled WGS sequence"/>
</dbReference>
<dbReference type="PANTHER" id="PTHR38593:SF1">
    <property type="entry name" value="BLR2558 PROTEIN"/>
    <property type="match status" value="1"/>
</dbReference>
<name>A0ABS1VU10_9ACTN</name>
<dbReference type="Gene3D" id="1.20.1260.10">
    <property type="match status" value="1"/>
</dbReference>
<feature type="signal peptide" evidence="1">
    <location>
        <begin position="1"/>
        <end position="24"/>
    </location>
</feature>
<dbReference type="RefSeq" id="WP_202994528.1">
    <property type="nucleotide sequence ID" value="NZ_JAENHO010000007.1"/>
</dbReference>
<dbReference type="InterPro" id="IPR012347">
    <property type="entry name" value="Ferritin-like"/>
</dbReference>
<proteinExistence type="predicted"/>
<evidence type="ECO:0000313" key="4">
    <source>
        <dbReference type="Proteomes" id="UP000598996"/>
    </source>
</evidence>
<evidence type="ECO:0000259" key="2">
    <source>
        <dbReference type="Pfam" id="PF13628"/>
    </source>
</evidence>
<gene>
    <name evidence="3" type="ORF">JKJ07_26825</name>
</gene>